<dbReference type="AlphaFoldDB" id="A0A9D4T4T2"/>
<organism evidence="10 11">
    <name type="scientific">Rhipicephalus sanguineus</name>
    <name type="common">Brown dog tick</name>
    <name type="synonym">Ixodes sanguineus</name>
    <dbReference type="NCBI Taxonomy" id="34632"/>
    <lineage>
        <taxon>Eukaryota</taxon>
        <taxon>Metazoa</taxon>
        <taxon>Ecdysozoa</taxon>
        <taxon>Arthropoda</taxon>
        <taxon>Chelicerata</taxon>
        <taxon>Arachnida</taxon>
        <taxon>Acari</taxon>
        <taxon>Parasitiformes</taxon>
        <taxon>Ixodida</taxon>
        <taxon>Ixodoidea</taxon>
        <taxon>Ixodidae</taxon>
        <taxon>Rhipicephalinae</taxon>
        <taxon>Rhipicephalus</taxon>
        <taxon>Rhipicephalus</taxon>
    </lineage>
</organism>
<dbReference type="GO" id="GO:0004867">
    <property type="term" value="F:serine-type endopeptidase inhibitor activity"/>
    <property type="evidence" value="ECO:0007669"/>
    <property type="project" value="UniProtKB-KW"/>
</dbReference>
<evidence type="ECO:0000256" key="1">
    <source>
        <dbReference type="ARBA" id="ARBA00004613"/>
    </source>
</evidence>
<dbReference type="InterPro" id="IPR042178">
    <property type="entry name" value="Serpin_sf_1"/>
</dbReference>
<evidence type="ECO:0000256" key="3">
    <source>
        <dbReference type="ARBA" id="ARBA00022525"/>
    </source>
</evidence>
<dbReference type="InterPro" id="IPR000215">
    <property type="entry name" value="Serpin_fam"/>
</dbReference>
<gene>
    <name evidence="10" type="ORF">HPB52_019534</name>
</gene>
<dbReference type="PROSITE" id="PS00284">
    <property type="entry name" value="SERPIN"/>
    <property type="match status" value="1"/>
</dbReference>
<accession>A0A9D4T4T2</accession>
<comment type="caution">
    <text evidence="10">The sequence shown here is derived from an EMBL/GenBank/DDBJ whole genome shotgun (WGS) entry which is preliminary data.</text>
</comment>
<dbReference type="InterPro" id="IPR042185">
    <property type="entry name" value="Serpin_sf_2"/>
</dbReference>
<dbReference type="EMBL" id="JABSTV010001247">
    <property type="protein sequence ID" value="KAH7972961.1"/>
    <property type="molecule type" value="Genomic_DNA"/>
</dbReference>
<evidence type="ECO:0000256" key="4">
    <source>
        <dbReference type="ARBA" id="ARBA00022690"/>
    </source>
</evidence>
<evidence type="ECO:0000313" key="11">
    <source>
        <dbReference type="Proteomes" id="UP000821837"/>
    </source>
</evidence>
<keyword evidence="11" id="KW-1185">Reference proteome</keyword>
<dbReference type="GO" id="GO:0005615">
    <property type="term" value="C:extracellular space"/>
    <property type="evidence" value="ECO:0007669"/>
    <property type="project" value="InterPro"/>
</dbReference>
<keyword evidence="5" id="KW-0722">Serine protease inhibitor</keyword>
<dbReference type="InterPro" id="IPR023795">
    <property type="entry name" value="Serpin_CS"/>
</dbReference>
<dbReference type="Pfam" id="PF00079">
    <property type="entry name" value="Serpin"/>
    <property type="match status" value="1"/>
</dbReference>
<proteinExistence type="inferred from homology"/>
<evidence type="ECO:0000256" key="8">
    <source>
        <dbReference type="SAM" id="MobiDB-lite"/>
    </source>
</evidence>
<dbReference type="PANTHER" id="PTHR11461:SF211">
    <property type="entry name" value="GH10112P-RELATED"/>
    <property type="match status" value="1"/>
</dbReference>
<dbReference type="InterPro" id="IPR036186">
    <property type="entry name" value="Serpin_sf"/>
</dbReference>
<dbReference type="Gene3D" id="3.30.497.10">
    <property type="entry name" value="Antithrombin, subunit I, domain 2"/>
    <property type="match status" value="1"/>
</dbReference>
<reference evidence="10" key="1">
    <citation type="journal article" date="2020" name="Cell">
        <title>Large-Scale Comparative Analyses of Tick Genomes Elucidate Their Genetic Diversity and Vector Capacities.</title>
        <authorList>
            <consortium name="Tick Genome and Microbiome Consortium (TIGMIC)"/>
            <person name="Jia N."/>
            <person name="Wang J."/>
            <person name="Shi W."/>
            <person name="Du L."/>
            <person name="Sun Y."/>
            <person name="Zhan W."/>
            <person name="Jiang J.F."/>
            <person name="Wang Q."/>
            <person name="Zhang B."/>
            <person name="Ji P."/>
            <person name="Bell-Sakyi L."/>
            <person name="Cui X.M."/>
            <person name="Yuan T.T."/>
            <person name="Jiang B.G."/>
            <person name="Yang W.F."/>
            <person name="Lam T.T."/>
            <person name="Chang Q.C."/>
            <person name="Ding S.J."/>
            <person name="Wang X.J."/>
            <person name="Zhu J.G."/>
            <person name="Ruan X.D."/>
            <person name="Zhao L."/>
            <person name="Wei J.T."/>
            <person name="Ye R.Z."/>
            <person name="Que T.C."/>
            <person name="Du C.H."/>
            <person name="Zhou Y.H."/>
            <person name="Cheng J.X."/>
            <person name="Dai P.F."/>
            <person name="Guo W.B."/>
            <person name="Han X.H."/>
            <person name="Huang E.J."/>
            <person name="Li L.F."/>
            <person name="Wei W."/>
            <person name="Gao Y.C."/>
            <person name="Liu J.Z."/>
            <person name="Shao H.Z."/>
            <person name="Wang X."/>
            <person name="Wang C.C."/>
            <person name="Yang T.C."/>
            <person name="Huo Q.B."/>
            <person name="Li W."/>
            <person name="Chen H.Y."/>
            <person name="Chen S.E."/>
            <person name="Zhou L.G."/>
            <person name="Ni X.B."/>
            <person name="Tian J.H."/>
            <person name="Sheng Y."/>
            <person name="Liu T."/>
            <person name="Pan Y.S."/>
            <person name="Xia L.Y."/>
            <person name="Li J."/>
            <person name="Zhao F."/>
            <person name="Cao W.C."/>
        </authorList>
    </citation>
    <scope>NUCLEOTIDE SEQUENCE</scope>
    <source>
        <strain evidence="10">Rsan-2018</strain>
    </source>
</reference>
<evidence type="ECO:0000259" key="9">
    <source>
        <dbReference type="SMART" id="SM00093"/>
    </source>
</evidence>
<dbReference type="CDD" id="cd00172">
    <property type="entry name" value="serpin"/>
    <property type="match status" value="1"/>
</dbReference>
<evidence type="ECO:0000256" key="2">
    <source>
        <dbReference type="ARBA" id="ARBA00009500"/>
    </source>
</evidence>
<name>A0A9D4T4T2_RHISA</name>
<evidence type="ECO:0000256" key="5">
    <source>
        <dbReference type="ARBA" id="ARBA00022900"/>
    </source>
</evidence>
<dbReference type="PANTHER" id="PTHR11461">
    <property type="entry name" value="SERINE PROTEASE INHIBITOR, SERPIN"/>
    <property type="match status" value="1"/>
</dbReference>
<dbReference type="Proteomes" id="UP000821837">
    <property type="component" value="Chromosome 11"/>
</dbReference>
<evidence type="ECO:0000256" key="6">
    <source>
        <dbReference type="ARBA" id="ARBA00023180"/>
    </source>
</evidence>
<feature type="compositionally biased region" description="Low complexity" evidence="8">
    <location>
        <begin position="74"/>
        <end position="90"/>
    </location>
</feature>
<comment type="subcellular location">
    <subcellularLocation>
        <location evidence="1">Secreted</location>
    </subcellularLocation>
</comment>
<evidence type="ECO:0000313" key="10">
    <source>
        <dbReference type="EMBL" id="KAH7972961.1"/>
    </source>
</evidence>
<keyword evidence="4" id="KW-0646">Protease inhibitor</keyword>
<dbReference type="SUPFAM" id="SSF56574">
    <property type="entry name" value="Serpins"/>
    <property type="match status" value="1"/>
</dbReference>
<feature type="region of interest" description="Disordered" evidence="8">
    <location>
        <begin position="1"/>
        <end position="106"/>
    </location>
</feature>
<keyword evidence="6" id="KW-0325">Glycoprotein</keyword>
<reference evidence="10" key="2">
    <citation type="submission" date="2021-09" db="EMBL/GenBank/DDBJ databases">
        <authorList>
            <person name="Jia N."/>
            <person name="Wang J."/>
            <person name="Shi W."/>
            <person name="Du L."/>
            <person name="Sun Y."/>
            <person name="Zhan W."/>
            <person name="Jiang J."/>
            <person name="Wang Q."/>
            <person name="Zhang B."/>
            <person name="Ji P."/>
            <person name="Sakyi L.B."/>
            <person name="Cui X."/>
            <person name="Yuan T."/>
            <person name="Jiang B."/>
            <person name="Yang W."/>
            <person name="Lam T.T.-Y."/>
            <person name="Chang Q."/>
            <person name="Ding S."/>
            <person name="Wang X."/>
            <person name="Zhu J."/>
            <person name="Ruan X."/>
            <person name="Zhao L."/>
            <person name="Wei J."/>
            <person name="Que T."/>
            <person name="Du C."/>
            <person name="Cheng J."/>
            <person name="Dai P."/>
            <person name="Han X."/>
            <person name="Huang E."/>
            <person name="Gao Y."/>
            <person name="Liu J."/>
            <person name="Shao H."/>
            <person name="Ye R."/>
            <person name="Li L."/>
            <person name="Wei W."/>
            <person name="Wang X."/>
            <person name="Wang C."/>
            <person name="Huo Q."/>
            <person name="Li W."/>
            <person name="Guo W."/>
            <person name="Chen H."/>
            <person name="Chen S."/>
            <person name="Zhou L."/>
            <person name="Zhou L."/>
            <person name="Ni X."/>
            <person name="Tian J."/>
            <person name="Zhou Y."/>
            <person name="Sheng Y."/>
            <person name="Liu T."/>
            <person name="Pan Y."/>
            <person name="Xia L."/>
            <person name="Li J."/>
            <person name="Zhao F."/>
            <person name="Cao W."/>
        </authorList>
    </citation>
    <scope>NUCLEOTIDE SEQUENCE</scope>
    <source>
        <strain evidence="10">Rsan-2018</strain>
        <tissue evidence="10">Larvae</tissue>
    </source>
</reference>
<protein>
    <recommendedName>
        <fullName evidence="9">Serpin domain-containing protein</fullName>
    </recommendedName>
</protein>
<sequence length="513" mass="56742">MLQPRDPDVPKTAPAAAGPSVPADVEDVLSSSTSISTSPRDEPDLQRPSNSRSSLAHVGPYPRGSQRRSKGSRKTSSAAASSSTRTRSQSCVDELSTEEQDTTEMGTDTERFQWLLFRLPPDLAGCLLQFSIDIQRKLRETGHEGNVLLSPFFVASSLVMLLRGASGNTHAQIAKALHMEWDTSGTADRFEQMASDLFREFERAKMRRMGLRITCLMAMFFDESIPVHKDYYRLQDTMCYFMDRRDFRNSSGQNRLTMDALARAISSFSVPREHVFPPGSVGPDTLLVLLTSLRLEGRWKKRFAVSKGIFHRMPGEMTSETRVPTMRCTAPFRTAECAELEATLVEVPYENPHNCLVILLPTGPGGLASLEEKLSAPLVLRSIDRLRDTGEVELSLPKFCIRHVRNSNFPFKQVTDLTQFLPSLGVREAFTAEAQLDRLTPATDKGVQVSSVRHVATVHVSQAGARPAAPQTGLSAPEPVVAKKIAVDRPFMFLVLNKKPDLVLLLGSVTTIV</sequence>
<dbReference type="VEuPathDB" id="VectorBase:RSAN_056334"/>
<dbReference type="Gene3D" id="2.30.39.10">
    <property type="entry name" value="Alpha-1-antitrypsin, domain 1"/>
    <property type="match status" value="1"/>
</dbReference>
<comment type="similarity">
    <text evidence="2 7">Belongs to the serpin family.</text>
</comment>
<feature type="domain" description="Serpin" evidence="9">
    <location>
        <begin position="132"/>
        <end position="512"/>
    </location>
</feature>
<dbReference type="SMART" id="SM00093">
    <property type="entry name" value="SERPIN"/>
    <property type="match status" value="1"/>
</dbReference>
<keyword evidence="3" id="KW-0964">Secreted</keyword>
<dbReference type="InterPro" id="IPR023796">
    <property type="entry name" value="Serpin_dom"/>
</dbReference>
<evidence type="ECO:0000256" key="7">
    <source>
        <dbReference type="RuleBase" id="RU000411"/>
    </source>
</evidence>